<keyword evidence="3" id="KW-1185">Reference proteome</keyword>
<dbReference type="AlphaFoldDB" id="A0AAE0SLP0"/>
<comment type="caution">
    <text evidence="2">The sequence shown here is derived from an EMBL/GenBank/DDBJ whole genome shotgun (WGS) entry which is preliminary data.</text>
</comment>
<name>A0AAE0SLP0_9BIVA</name>
<proteinExistence type="predicted"/>
<gene>
    <name evidence="2" type="ORF">CHS0354_010425</name>
</gene>
<reference evidence="2" key="2">
    <citation type="journal article" date="2021" name="Genome Biol. Evol.">
        <title>Developing a high-quality reference genome for a parasitic bivalve with doubly uniparental inheritance (Bivalvia: Unionida).</title>
        <authorList>
            <person name="Smith C.H."/>
        </authorList>
    </citation>
    <scope>NUCLEOTIDE SEQUENCE</scope>
    <source>
        <strain evidence="2">CHS0354</strain>
        <tissue evidence="2">Mantle</tissue>
    </source>
</reference>
<dbReference type="EMBL" id="JAEAOA010000652">
    <property type="protein sequence ID" value="KAK3594215.1"/>
    <property type="molecule type" value="Genomic_DNA"/>
</dbReference>
<evidence type="ECO:0000313" key="3">
    <source>
        <dbReference type="Proteomes" id="UP001195483"/>
    </source>
</evidence>
<sequence>MVQKNNIEAPPAENIKNNPIVDEFLKTIIGERIKQTHAEKTDQNEKNPRYYKYDPRPKKSGPQNPYEAKRTYLNHIFQCDVGKLPAEQVEHLYKNSAPMRRAQRIHQGRAIESEVFHSDKLSPKEKLVKIRFLTLLNLPDIVPDYLLVITTPISGPDLRMYIKDMINAPDLLKHYNDLLSNWSSIFPETRIFHNPKMTVSNIIEKIKKIYKSFGASLTADDKRNASRSNYTINYPVWPKSDITDDPRWINCLNTSQGFYGGDDISVINEHSLLLKFHILFC</sequence>
<evidence type="ECO:0000256" key="1">
    <source>
        <dbReference type="SAM" id="MobiDB-lite"/>
    </source>
</evidence>
<feature type="compositionally biased region" description="Basic and acidic residues" evidence="1">
    <location>
        <begin position="35"/>
        <end position="57"/>
    </location>
</feature>
<organism evidence="2 3">
    <name type="scientific">Potamilus streckersoni</name>
    <dbReference type="NCBI Taxonomy" id="2493646"/>
    <lineage>
        <taxon>Eukaryota</taxon>
        <taxon>Metazoa</taxon>
        <taxon>Spiralia</taxon>
        <taxon>Lophotrochozoa</taxon>
        <taxon>Mollusca</taxon>
        <taxon>Bivalvia</taxon>
        <taxon>Autobranchia</taxon>
        <taxon>Heteroconchia</taxon>
        <taxon>Palaeoheterodonta</taxon>
        <taxon>Unionida</taxon>
        <taxon>Unionoidea</taxon>
        <taxon>Unionidae</taxon>
        <taxon>Ambleminae</taxon>
        <taxon>Lampsilini</taxon>
        <taxon>Potamilus</taxon>
    </lineage>
</organism>
<feature type="region of interest" description="Disordered" evidence="1">
    <location>
        <begin position="35"/>
        <end position="66"/>
    </location>
</feature>
<protein>
    <submittedName>
        <fullName evidence="2">Uncharacterized protein</fullName>
    </submittedName>
</protein>
<evidence type="ECO:0000313" key="2">
    <source>
        <dbReference type="EMBL" id="KAK3594215.1"/>
    </source>
</evidence>
<reference evidence="2" key="1">
    <citation type="journal article" date="2021" name="Genome Biol. Evol.">
        <title>A High-Quality Reference Genome for a Parasitic Bivalve with Doubly Uniparental Inheritance (Bivalvia: Unionida).</title>
        <authorList>
            <person name="Smith C.H."/>
        </authorList>
    </citation>
    <scope>NUCLEOTIDE SEQUENCE</scope>
    <source>
        <strain evidence="2">CHS0354</strain>
    </source>
</reference>
<reference evidence="2" key="3">
    <citation type="submission" date="2023-05" db="EMBL/GenBank/DDBJ databases">
        <authorList>
            <person name="Smith C.H."/>
        </authorList>
    </citation>
    <scope>NUCLEOTIDE SEQUENCE</scope>
    <source>
        <strain evidence="2">CHS0354</strain>
        <tissue evidence="2">Mantle</tissue>
    </source>
</reference>
<accession>A0AAE0SLP0</accession>
<dbReference type="Proteomes" id="UP001195483">
    <property type="component" value="Unassembled WGS sequence"/>
</dbReference>